<sequence length="260" mass="28024">MILRDVIVTEQARILGRVPQAEPLRQERSSVAALLDPLPPVLSDLDDRSDEAPQFSVPAPLTFEQVAAWLAVQDGDTREACASLLAEELTAVHERARLTGYEAGEKRALEEAAREKSQVLDALSNLVSAAESAFDQESAALAEDCADVVGEVLVKIAGSTLASREAIVGTVMTVLRRMKDDREATIRVHADDLPVLQLEEDKLSKLFGRSKFTLVADSRVTVGGCIVETSAGSLDGRLDVQLREMCETLRSAKAAGRESA</sequence>
<evidence type="ECO:0000256" key="4">
    <source>
        <dbReference type="ARBA" id="ARBA00022448"/>
    </source>
</evidence>
<comment type="function">
    <text evidence="1">Needed for flagellar regrowth and assembly.</text>
</comment>
<dbReference type="Proteomes" id="UP001595904">
    <property type="component" value="Unassembled WGS sequence"/>
</dbReference>
<evidence type="ECO:0000256" key="3">
    <source>
        <dbReference type="ARBA" id="ARBA00016507"/>
    </source>
</evidence>
<evidence type="ECO:0000256" key="7">
    <source>
        <dbReference type="ARBA" id="ARBA00023225"/>
    </source>
</evidence>
<proteinExistence type="inferred from homology"/>
<reference evidence="10" key="1">
    <citation type="journal article" date="2019" name="Int. J. Syst. Evol. Microbiol.">
        <title>The Global Catalogue of Microorganisms (GCM) 10K type strain sequencing project: providing services to taxonomists for standard genome sequencing and annotation.</title>
        <authorList>
            <consortium name="The Broad Institute Genomics Platform"/>
            <consortium name="The Broad Institute Genome Sequencing Center for Infectious Disease"/>
            <person name="Wu L."/>
            <person name="Ma J."/>
        </authorList>
    </citation>
    <scope>NUCLEOTIDE SEQUENCE [LARGE SCALE GENOMIC DNA]</scope>
    <source>
        <strain evidence="10">CGMCC 1.10759</strain>
    </source>
</reference>
<keyword evidence="4" id="KW-0813">Transport</keyword>
<dbReference type="RefSeq" id="WP_380602305.1">
    <property type="nucleotide sequence ID" value="NZ_JBHSDU010000014.1"/>
</dbReference>
<dbReference type="InterPro" id="IPR051472">
    <property type="entry name" value="T3SS_Stator/FliH"/>
</dbReference>
<organism evidence="9 10">
    <name type="scientific">Steroidobacter flavus</name>
    <dbReference type="NCBI Taxonomy" id="1842136"/>
    <lineage>
        <taxon>Bacteria</taxon>
        <taxon>Pseudomonadati</taxon>
        <taxon>Pseudomonadota</taxon>
        <taxon>Gammaproteobacteria</taxon>
        <taxon>Steroidobacterales</taxon>
        <taxon>Steroidobacteraceae</taxon>
        <taxon>Steroidobacter</taxon>
    </lineage>
</organism>
<comment type="similarity">
    <text evidence="2">Belongs to the FliH family.</text>
</comment>
<dbReference type="SUPFAM" id="SSF160527">
    <property type="entry name" value="V-type ATPase subunit E-like"/>
    <property type="match status" value="1"/>
</dbReference>
<dbReference type="PANTHER" id="PTHR34982:SF1">
    <property type="entry name" value="FLAGELLAR ASSEMBLY PROTEIN FLIH"/>
    <property type="match status" value="1"/>
</dbReference>
<keyword evidence="6" id="KW-0653">Protein transport</keyword>
<evidence type="ECO:0000256" key="1">
    <source>
        <dbReference type="ARBA" id="ARBA00003041"/>
    </source>
</evidence>
<evidence type="ECO:0000256" key="5">
    <source>
        <dbReference type="ARBA" id="ARBA00022795"/>
    </source>
</evidence>
<dbReference type="PANTHER" id="PTHR34982">
    <property type="entry name" value="YOP PROTEINS TRANSLOCATION PROTEIN L"/>
    <property type="match status" value="1"/>
</dbReference>
<evidence type="ECO:0000313" key="9">
    <source>
        <dbReference type="EMBL" id="MFC4312690.1"/>
    </source>
</evidence>
<comment type="caution">
    <text evidence="9">The sequence shown here is derived from an EMBL/GenBank/DDBJ whole genome shotgun (WGS) entry which is preliminary data.</text>
</comment>
<evidence type="ECO:0000256" key="2">
    <source>
        <dbReference type="ARBA" id="ARBA00006602"/>
    </source>
</evidence>
<gene>
    <name evidence="9" type="ORF">ACFPN2_26635</name>
</gene>
<keyword evidence="7" id="KW-1006">Bacterial flagellum protein export</keyword>
<accession>A0ABV8T0U9</accession>
<dbReference type="Pfam" id="PF02108">
    <property type="entry name" value="FliH"/>
    <property type="match status" value="1"/>
</dbReference>
<protein>
    <recommendedName>
        <fullName evidence="3">Flagellar assembly protein FliH</fullName>
    </recommendedName>
</protein>
<feature type="domain" description="Flagellar assembly protein FliH/Type III secretion system HrpE" evidence="8">
    <location>
        <begin position="119"/>
        <end position="244"/>
    </location>
</feature>
<evidence type="ECO:0000256" key="6">
    <source>
        <dbReference type="ARBA" id="ARBA00022927"/>
    </source>
</evidence>
<dbReference type="EMBL" id="JBHSDU010000014">
    <property type="protein sequence ID" value="MFC4312690.1"/>
    <property type="molecule type" value="Genomic_DNA"/>
</dbReference>
<evidence type="ECO:0000259" key="8">
    <source>
        <dbReference type="Pfam" id="PF02108"/>
    </source>
</evidence>
<evidence type="ECO:0000313" key="10">
    <source>
        <dbReference type="Proteomes" id="UP001595904"/>
    </source>
</evidence>
<keyword evidence="10" id="KW-1185">Reference proteome</keyword>
<keyword evidence="5" id="KW-1005">Bacterial flagellum biogenesis</keyword>
<name>A0ABV8T0U9_9GAMM</name>
<dbReference type="InterPro" id="IPR018035">
    <property type="entry name" value="Flagellar_FliH/T3SS_HrpE"/>
</dbReference>